<feature type="compositionally biased region" description="Low complexity" evidence="1">
    <location>
        <begin position="90"/>
        <end position="112"/>
    </location>
</feature>
<dbReference type="EMBL" id="JAHQIW010005275">
    <property type="protein sequence ID" value="KAJ1365465.1"/>
    <property type="molecule type" value="Genomic_DNA"/>
</dbReference>
<reference evidence="2" key="1">
    <citation type="submission" date="2021-06" db="EMBL/GenBank/DDBJ databases">
        <title>Parelaphostrongylus tenuis whole genome reference sequence.</title>
        <authorList>
            <person name="Garwood T.J."/>
            <person name="Larsen P.A."/>
            <person name="Fountain-Jones N.M."/>
            <person name="Garbe J.R."/>
            <person name="Macchietto M.G."/>
            <person name="Kania S.A."/>
            <person name="Gerhold R.W."/>
            <person name="Richards J.E."/>
            <person name="Wolf T.M."/>
        </authorList>
    </citation>
    <scope>NUCLEOTIDE SEQUENCE</scope>
    <source>
        <strain evidence="2">MNPRO001-30</strain>
        <tissue evidence="2">Meninges</tissue>
    </source>
</reference>
<keyword evidence="3" id="KW-1185">Reference proteome</keyword>
<feature type="compositionally biased region" description="Pro residues" evidence="1">
    <location>
        <begin position="64"/>
        <end position="89"/>
    </location>
</feature>
<name>A0AAD5MVR3_PARTN</name>
<evidence type="ECO:0000256" key="1">
    <source>
        <dbReference type="SAM" id="MobiDB-lite"/>
    </source>
</evidence>
<organism evidence="2 3">
    <name type="scientific">Parelaphostrongylus tenuis</name>
    <name type="common">Meningeal worm</name>
    <dbReference type="NCBI Taxonomy" id="148309"/>
    <lineage>
        <taxon>Eukaryota</taxon>
        <taxon>Metazoa</taxon>
        <taxon>Ecdysozoa</taxon>
        <taxon>Nematoda</taxon>
        <taxon>Chromadorea</taxon>
        <taxon>Rhabditida</taxon>
        <taxon>Rhabditina</taxon>
        <taxon>Rhabditomorpha</taxon>
        <taxon>Strongyloidea</taxon>
        <taxon>Metastrongylidae</taxon>
        <taxon>Parelaphostrongylus</taxon>
    </lineage>
</organism>
<evidence type="ECO:0000313" key="3">
    <source>
        <dbReference type="Proteomes" id="UP001196413"/>
    </source>
</evidence>
<dbReference type="Proteomes" id="UP001196413">
    <property type="component" value="Unassembled WGS sequence"/>
</dbReference>
<feature type="region of interest" description="Disordered" evidence="1">
    <location>
        <begin position="50"/>
        <end position="135"/>
    </location>
</feature>
<protein>
    <submittedName>
        <fullName evidence="2">Uncharacterized protein</fullName>
    </submittedName>
</protein>
<dbReference type="AlphaFoldDB" id="A0AAD5MVR3"/>
<comment type="caution">
    <text evidence="2">The sequence shown here is derived from an EMBL/GenBank/DDBJ whole genome shotgun (WGS) entry which is preliminary data.</text>
</comment>
<gene>
    <name evidence="2" type="ORF">KIN20_025775</name>
</gene>
<proteinExistence type="predicted"/>
<accession>A0AAD5MVR3</accession>
<evidence type="ECO:0000313" key="2">
    <source>
        <dbReference type="EMBL" id="KAJ1365465.1"/>
    </source>
</evidence>
<sequence>MWNLDRIPNEIIGQGRNKSSKIAAIAPHSRLIMIRLLLFAALVSTALACGPRSRATYPARPAQRPRPAPRPHPPTPKPAPAPAPQPAPSTPASTPSTPTPVFTSPPTTTTAAGEEEPHIEEDRRRRRRDVHPLYAEEQQDLQVQVELALSFHS</sequence>